<sequence length="52" mass="5815">MAAAFFGGSRSGEAERVECYFKQYSREGIRTPIVKAGLFRLSNSGLPHKKHK</sequence>
<evidence type="ECO:0000313" key="2">
    <source>
        <dbReference type="Proteomes" id="UP000001471"/>
    </source>
</evidence>
<dbReference type="Proteomes" id="UP000001471">
    <property type="component" value="Unassembled WGS sequence"/>
</dbReference>
<name>B2WDW4_PYRTR</name>
<protein>
    <submittedName>
        <fullName evidence="1">Uncharacterized protein</fullName>
    </submittedName>
</protein>
<dbReference type="AlphaFoldDB" id="B2WDW4"/>
<organism evidence="1 2">
    <name type="scientific">Pyrenophora tritici-repentis (strain Pt-1C-BFP)</name>
    <name type="common">Wheat tan spot fungus</name>
    <name type="synonym">Drechslera tritici-repentis</name>
    <dbReference type="NCBI Taxonomy" id="426418"/>
    <lineage>
        <taxon>Eukaryota</taxon>
        <taxon>Fungi</taxon>
        <taxon>Dikarya</taxon>
        <taxon>Ascomycota</taxon>
        <taxon>Pezizomycotina</taxon>
        <taxon>Dothideomycetes</taxon>
        <taxon>Pleosporomycetidae</taxon>
        <taxon>Pleosporales</taxon>
        <taxon>Pleosporineae</taxon>
        <taxon>Pleosporaceae</taxon>
        <taxon>Pyrenophora</taxon>
    </lineage>
</organism>
<evidence type="ECO:0000313" key="1">
    <source>
        <dbReference type="EMBL" id="EDU51256.1"/>
    </source>
</evidence>
<proteinExistence type="predicted"/>
<dbReference type="HOGENOM" id="CLU_3088356_0_0_1"/>
<accession>B2WDW4</accession>
<reference evidence="2" key="1">
    <citation type="journal article" date="2013" name="G3 (Bethesda)">
        <title>Comparative genomics of a plant-pathogenic fungus, Pyrenophora tritici-repentis, reveals transduplication and the impact of repeat elements on pathogenicity and population divergence.</title>
        <authorList>
            <person name="Manning V.A."/>
            <person name="Pandelova I."/>
            <person name="Dhillon B."/>
            <person name="Wilhelm L.J."/>
            <person name="Goodwin S.B."/>
            <person name="Berlin A.M."/>
            <person name="Figueroa M."/>
            <person name="Freitag M."/>
            <person name="Hane J.K."/>
            <person name="Henrissat B."/>
            <person name="Holman W.H."/>
            <person name="Kodira C.D."/>
            <person name="Martin J."/>
            <person name="Oliver R.P."/>
            <person name="Robbertse B."/>
            <person name="Schackwitz W."/>
            <person name="Schwartz D.C."/>
            <person name="Spatafora J.W."/>
            <person name="Turgeon B.G."/>
            <person name="Yandava C."/>
            <person name="Young S."/>
            <person name="Zhou S."/>
            <person name="Zeng Q."/>
            <person name="Grigoriev I.V."/>
            <person name="Ma L.-J."/>
            <person name="Ciuffetti L.M."/>
        </authorList>
    </citation>
    <scope>NUCLEOTIDE SEQUENCE [LARGE SCALE GENOMIC DNA]</scope>
    <source>
        <strain evidence="2">Pt-1C-BFP</strain>
    </source>
</reference>
<dbReference type="InParanoid" id="B2WDW4"/>
<dbReference type="EMBL" id="DS231623">
    <property type="protein sequence ID" value="EDU51256.1"/>
    <property type="molecule type" value="Genomic_DNA"/>
</dbReference>
<gene>
    <name evidence="1" type="ORF">PTRG_08337</name>
</gene>